<dbReference type="PANTHER" id="PTHR33164:SF64">
    <property type="entry name" value="TRANSCRIPTIONAL REGULATOR SLYA"/>
    <property type="match status" value="1"/>
</dbReference>
<keyword evidence="3" id="KW-0804">Transcription</keyword>
<reference evidence="5 6" key="1">
    <citation type="journal article" date="2004" name="Appl. Environ. Microbiol.">
        <title>Mineralization of individual congeners of linear alkylbenzenesulfonate by defined pairs of heterotrophic bacteria.</title>
        <authorList>
            <person name="Schleheck D."/>
            <person name="Knepper T.P."/>
            <person name="Fischer K."/>
            <person name="Cook A.M."/>
        </authorList>
    </citation>
    <scope>NUCLEOTIDE SEQUENCE [LARGE SCALE GENOMIC DNA]</scope>
    <source>
        <strain evidence="6">DSM 14576 / KF-1</strain>
    </source>
</reference>
<keyword evidence="2" id="KW-0238">DNA-binding</keyword>
<dbReference type="SMART" id="SM00347">
    <property type="entry name" value="HTH_MARR"/>
    <property type="match status" value="1"/>
</dbReference>
<evidence type="ECO:0000259" key="4">
    <source>
        <dbReference type="PROSITE" id="PS50995"/>
    </source>
</evidence>
<sequence length="174" mass="19123">MRNNLNTNYLNTSAMSSTASLSSRQRQLIFVMAQVNKQWRRTLDKVLAPLGLTQALWLPLVHLEHSAGAMRQKDLAQALALDSSSVVRLIDGLEAQGWVERLDDADRRVKRIQLTAAGLAQVETVKTIVADVRSEVMQELAPDLLDATLDALEIMLEKMAALEMSADAASRPGS</sequence>
<evidence type="ECO:0000256" key="2">
    <source>
        <dbReference type="ARBA" id="ARBA00023125"/>
    </source>
</evidence>
<gene>
    <name evidence="5" type="ORF">CtesDRAFT_PD3616</name>
</gene>
<dbReference type="PROSITE" id="PS50995">
    <property type="entry name" value="HTH_MARR_2"/>
    <property type="match status" value="1"/>
</dbReference>
<dbReference type="GO" id="GO:0003700">
    <property type="term" value="F:DNA-binding transcription factor activity"/>
    <property type="evidence" value="ECO:0007669"/>
    <property type="project" value="InterPro"/>
</dbReference>
<dbReference type="Gene3D" id="1.10.10.10">
    <property type="entry name" value="Winged helix-like DNA-binding domain superfamily/Winged helix DNA-binding domain"/>
    <property type="match status" value="1"/>
</dbReference>
<dbReference type="InterPro" id="IPR000835">
    <property type="entry name" value="HTH_MarR-typ"/>
</dbReference>
<dbReference type="Pfam" id="PF12802">
    <property type="entry name" value="MarR_2"/>
    <property type="match status" value="1"/>
</dbReference>
<evidence type="ECO:0000256" key="3">
    <source>
        <dbReference type="ARBA" id="ARBA00023163"/>
    </source>
</evidence>
<dbReference type="InterPro" id="IPR036390">
    <property type="entry name" value="WH_DNA-bd_sf"/>
</dbReference>
<keyword evidence="1" id="KW-0805">Transcription regulation</keyword>
<feature type="domain" description="HTH marR-type" evidence="4">
    <location>
        <begin position="25"/>
        <end position="161"/>
    </location>
</feature>
<name>B7X3Z9_COMTK</name>
<proteinExistence type="predicted"/>
<organism evidence="5 6">
    <name type="scientific">Comamonas testosteroni (strain DSM 14576 / KF-1)</name>
    <name type="common">Pseudomonas testosteroni</name>
    <dbReference type="NCBI Taxonomy" id="399795"/>
    <lineage>
        <taxon>Bacteria</taxon>
        <taxon>Pseudomonadati</taxon>
        <taxon>Pseudomonadota</taxon>
        <taxon>Betaproteobacteria</taxon>
        <taxon>Burkholderiales</taxon>
        <taxon>Comamonadaceae</taxon>
        <taxon>Comamonas</taxon>
    </lineage>
</organism>
<evidence type="ECO:0000256" key="1">
    <source>
        <dbReference type="ARBA" id="ARBA00023015"/>
    </source>
</evidence>
<dbReference type="SUPFAM" id="SSF46785">
    <property type="entry name" value="Winged helix' DNA-binding domain"/>
    <property type="match status" value="1"/>
</dbReference>
<protein>
    <submittedName>
        <fullName evidence="5">Transcriptional regulator, MarR family</fullName>
    </submittedName>
</protein>
<dbReference type="PANTHER" id="PTHR33164">
    <property type="entry name" value="TRANSCRIPTIONAL REGULATOR, MARR FAMILY"/>
    <property type="match status" value="1"/>
</dbReference>
<evidence type="ECO:0000313" key="5">
    <source>
        <dbReference type="EMBL" id="EED68668.1"/>
    </source>
</evidence>
<dbReference type="eggNOG" id="COG1846">
    <property type="taxonomic scope" value="Bacteria"/>
</dbReference>
<dbReference type="InterPro" id="IPR039422">
    <property type="entry name" value="MarR/SlyA-like"/>
</dbReference>
<dbReference type="Proteomes" id="UP000003039">
    <property type="component" value="Unassembled WGS sequence"/>
</dbReference>
<evidence type="ECO:0000313" key="6">
    <source>
        <dbReference type="Proteomes" id="UP000003039"/>
    </source>
</evidence>
<dbReference type="InterPro" id="IPR036388">
    <property type="entry name" value="WH-like_DNA-bd_sf"/>
</dbReference>
<dbReference type="EMBL" id="AAUJ02000001">
    <property type="protein sequence ID" value="EED68668.1"/>
    <property type="molecule type" value="Genomic_DNA"/>
</dbReference>
<dbReference type="GO" id="GO:0006950">
    <property type="term" value="P:response to stress"/>
    <property type="evidence" value="ECO:0007669"/>
    <property type="project" value="TreeGrafter"/>
</dbReference>
<dbReference type="PRINTS" id="PR00598">
    <property type="entry name" value="HTHMARR"/>
</dbReference>
<dbReference type="GO" id="GO:0003677">
    <property type="term" value="F:DNA binding"/>
    <property type="evidence" value="ECO:0007669"/>
    <property type="project" value="UniProtKB-KW"/>
</dbReference>
<dbReference type="AlphaFoldDB" id="B7X3Z9"/>
<comment type="caution">
    <text evidence="5">The sequence shown here is derived from an EMBL/GenBank/DDBJ whole genome shotgun (WGS) entry which is preliminary data.</text>
</comment>
<accession>B7X3Z9</accession>